<evidence type="ECO:0000313" key="4">
    <source>
        <dbReference type="Proteomes" id="UP000092730"/>
    </source>
</evidence>
<name>A0AAJ8KAW8_9TREE</name>
<dbReference type="PANTHER" id="PTHR11699">
    <property type="entry name" value="ALDEHYDE DEHYDROGENASE-RELATED"/>
    <property type="match status" value="1"/>
</dbReference>
<dbReference type="InterPro" id="IPR016162">
    <property type="entry name" value="Ald_DH_N"/>
</dbReference>
<accession>A0AAJ8KAW8</accession>
<dbReference type="InterPro" id="IPR015590">
    <property type="entry name" value="Aldehyde_DH_dom"/>
</dbReference>
<proteinExistence type="inferred from homology"/>
<dbReference type="Gene3D" id="3.40.309.10">
    <property type="entry name" value="Aldehyde Dehydrogenase, Chain A, domain 2"/>
    <property type="match status" value="1"/>
</dbReference>
<dbReference type="InterPro" id="IPR016161">
    <property type="entry name" value="Ald_DH/histidinol_DH"/>
</dbReference>
<evidence type="ECO:0000313" key="3">
    <source>
        <dbReference type="EMBL" id="WVW84394.1"/>
    </source>
</evidence>
<gene>
    <name evidence="3" type="ORF">I302_106428</name>
</gene>
<dbReference type="SUPFAM" id="SSF53720">
    <property type="entry name" value="ALDH-like"/>
    <property type="match status" value="1"/>
</dbReference>
<dbReference type="RefSeq" id="XP_065726346.1">
    <property type="nucleotide sequence ID" value="XM_065870274.1"/>
</dbReference>
<protein>
    <recommendedName>
        <fullName evidence="2">Aldehyde dehydrogenase domain-containing protein</fullName>
    </recommendedName>
</protein>
<dbReference type="Proteomes" id="UP000092730">
    <property type="component" value="Chromosome 5"/>
</dbReference>
<dbReference type="GeneID" id="90824431"/>
<organism evidence="3 4">
    <name type="scientific">Kwoniella bestiolae CBS 10118</name>
    <dbReference type="NCBI Taxonomy" id="1296100"/>
    <lineage>
        <taxon>Eukaryota</taxon>
        <taxon>Fungi</taxon>
        <taxon>Dikarya</taxon>
        <taxon>Basidiomycota</taxon>
        <taxon>Agaricomycotina</taxon>
        <taxon>Tremellomycetes</taxon>
        <taxon>Tremellales</taxon>
        <taxon>Cryptococcaceae</taxon>
        <taxon>Kwoniella</taxon>
    </lineage>
</organism>
<feature type="domain" description="Aldehyde dehydrogenase" evidence="2">
    <location>
        <begin position="1"/>
        <end position="99"/>
    </location>
</feature>
<dbReference type="KEGG" id="kbi:90824431"/>
<dbReference type="AlphaFoldDB" id="A0AAJ8KAW8"/>
<reference evidence="3" key="1">
    <citation type="submission" date="2013-07" db="EMBL/GenBank/DDBJ databases">
        <authorList>
            <consortium name="The Broad Institute Genome Sequencing Platform"/>
            <person name="Cuomo C."/>
            <person name="Litvintseva A."/>
            <person name="Chen Y."/>
            <person name="Heitman J."/>
            <person name="Sun S."/>
            <person name="Springer D."/>
            <person name="Dromer F."/>
            <person name="Young S.K."/>
            <person name="Zeng Q."/>
            <person name="Gargeya S."/>
            <person name="Fitzgerald M."/>
            <person name="Abouelleil A."/>
            <person name="Alvarado L."/>
            <person name="Berlin A.M."/>
            <person name="Chapman S.B."/>
            <person name="Dewar J."/>
            <person name="Goldberg J."/>
            <person name="Griggs A."/>
            <person name="Gujja S."/>
            <person name="Hansen M."/>
            <person name="Howarth C."/>
            <person name="Imamovic A."/>
            <person name="Larimer J."/>
            <person name="McCowan C."/>
            <person name="Murphy C."/>
            <person name="Pearson M."/>
            <person name="Priest M."/>
            <person name="Roberts A."/>
            <person name="Saif S."/>
            <person name="Shea T."/>
            <person name="Sykes S."/>
            <person name="Wortman J."/>
            <person name="Nusbaum C."/>
            <person name="Birren B."/>
        </authorList>
    </citation>
    <scope>NUCLEOTIDE SEQUENCE</scope>
    <source>
        <strain evidence="3">CBS 10118</strain>
    </source>
</reference>
<sequence>MMVVQEEIFGPVIVVSNFKDEKEVVELANSTIYSLAAAVFTNDANQQTRLAQQIDAGTIWLNQYGILYPNVPFGGFKHSRIGRDSGTYGLEAYQQVKAVHQNLTQTM</sequence>
<reference evidence="3" key="2">
    <citation type="submission" date="2024-02" db="EMBL/GenBank/DDBJ databases">
        <title>Comparative genomics of Cryptococcus and Kwoniella reveals pathogenesis evolution and contrasting modes of karyotype evolution via chromosome fusion or intercentromeric recombination.</title>
        <authorList>
            <person name="Coelho M.A."/>
            <person name="David-Palma M."/>
            <person name="Shea T."/>
            <person name="Bowers K."/>
            <person name="McGinley-Smith S."/>
            <person name="Mohammad A.W."/>
            <person name="Gnirke A."/>
            <person name="Yurkov A.M."/>
            <person name="Nowrousian M."/>
            <person name="Sun S."/>
            <person name="Cuomo C.A."/>
            <person name="Heitman J."/>
        </authorList>
    </citation>
    <scope>NUCLEOTIDE SEQUENCE</scope>
    <source>
        <strain evidence="3">CBS 10118</strain>
    </source>
</reference>
<evidence type="ECO:0000256" key="1">
    <source>
        <dbReference type="ARBA" id="ARBA00009986"/>
    </source>
</evidence>
<dbReference type="GO" id="GO:0016620">
    <property type="term" value="F:oxidoreductase activity, acting on the aldehyde or oxo group of donors, NAD or NADP as acceptor"/>
    <property type="evidence" value="ECO:0007669"/>
    <property type="project" value="InterPro"/>
</dbReference>
<dbReference type="Gene3D" id="3.40.605.10">
    <property type="entry name" value="Aldehyde Dehydrogenase, Chain A, domain 1"/>
    <property type="match status" value="1"/>
</dbReference>
<dbReference type="EMBL" id="CP144545">
    <property type="protein sequence ID" value="WVW84394.1"/>
    <property type="molecule type" value="Genomic_DNA"/>
</dbReference>
<dbReference type="Pfam" id="PF00171">
    <property type="entry name" value="Aldedh"/>
    <property type="match status" value="1"/>
</dbReference>
<keyword evidence="4" id="KW-1185">Reference proteome</keyword>
<evidence type="ECO:0000259" key="2">
    <source>
        <dbReference type="Pfam" id="PF00171"/>
    </source>
</evidence>
<dbReference type="InterPro" id="IPR016163">
    <property type="entry name" value="Ald_DH_C"/>
</dbReference>
<comment type="similarity">
    <text evidence="1">Belongs to the aldehyde dehydrogenase family.</text>
</comment>